<dbReference type="GeneID" id="54581810"/>
<dbReference type="RefSeq" id="XP_033681717.1">
    <property type="nucleotide sequence ID" value="XM_033828480.1"/>
</dbReference>
<name>A0A6A6IB43_9PLEO</name>
<gene>
    <name evidence="3" type="ORF">BU26DRAFT_51708</name>
</gene>
<dbReference type="AlphaFoldDB" id="A0A6A6IB43"/>
<feature type="chain" id="PRO_5025369658" description="Secreted protein" evidence="2">
    <location>
        <begin position="17"/>
        <end position="104"/>
    </location>
</feature>
<evidence type="ECO:0000313" key="4">
    <source>
        <dbReference type="Proteomes" id="UP000800094"/>
    </source>
</evidence>
<proteinExistence type="predicted"/>
<evidence type="ECO:0000313" key="3">
    <source>
        <dbReference type="EMBL" id="KAF2246713.1"/>
    </source>
</evidence>
<evidence type="ECO:0000256" key="1">
    <source>
        <dbReference type="SAM" id="MobiDB-lite"/>
    </source>
</evidence>
<reference evidence="3" key="1">
    <citation type="journal article" date="2020" name="Stud. Mycol.">
        <title>101 Dothideomycetes genomes: a test case for predicting lifestyles and emergence of pathogens.</title>
        <authorList>
            <person name="Haridas S."/>
            <person name="Albert R."/>
            <person name="Binder M."/>
            <person name="Bloem J."/>
            <person name="Labutti K."/>
            <person name="Salamov A."/>
            <person name="Andreopoulos B."/>
            <person name="Baker S."/>
            <person name="Barry K."/>
            <person name="Bills G."/>
            <person name="Bluhm B."/>
            <person name="Cannon C."/>
            <person name="Castanera R."/>
            <person name="Culley D."/>
            <person name="Daum C."/>
            <person name="Ezra D."/>
            <person name="Gonzalez J."/>
            <person name="Henrissat B."/>
            <person name="Kuo A."/>
            <person name="Liang C."/>
            <person name="Lipzen A."/>
            <person name="Lutzoni F."/>
            <person name="Magnuson J."/>
            <person name="Mondo S."/>
            <person name="Nolan M."/>
            <person name="Ohm R."/>
            <person name="Pangilinan J."/>
            <person name="Park H.-J."/>
            <person name="Ramirez L."/>
            <person name="Alfaro M."/>
            <person name="Sun H."/>
            <person name="Tritt A."/>
            <person name="Yoshinaga Y."/>
            <person name="Zwiers L.-H."/>
            <person name="Turgeon B."/>
            <person name="Goodwin S."/>
            <person name="Spatafora J."/>
            <person name="Crous P."/>
            <person name="Grigoriev I."/>
        </authorList>
    </citation>
    <scope>NUCLEOTIDE SEQUENCE</scope>
    <source>
        <strain evidence="3">CBS 122368</strain>
    </source>
</reference>
<evidence type="ECO:0000256" key="2">
    <source>
        <dbReference type="SAM" id="SignalP"/>
    </source>
</evidence>
<evidence type="ECO:0008006" key="5">
    <source>
        <dbReference type="Google" id="ProtNLM"/>
    </source>
</evidence>
<protein>
    <recommendedName>
        <fullName evidence="5">Secreted protein</fullName>
    </recommendedName>
</protein>
<dbReference type="Proteomes" id="UP000800094">
    <property type="component" value="Unassembled WGS sequence"/>
</dbReference>
<feature type="region of interest" description="Disordered" evidence="1">
    <location>
        <begin position="84"/>
        <end position="104"/>
    </location>
</feature>
<keyword evidence="4" id="KW-1185">Reference proteome</keyword>
<organism evidence="3 4">
    <name type="scientific">Trematosphaeria pertusa</name>
    <dbReference type="NCBI Taxonomy" id="390896"/>
    <lineage>
        <taxon>Eukaryota</taxon>
        <taxon>Fungi</taxon>
        <taxon>Dikarya</taxon>
        <taxon>Ascomycota</taxon>
        <taxon>Pezizomycotina</taxon>
        <taxon>Dothideomycetes</taxon>
        <taxon>Pleosporomycetidae</taxon>
        <taxon>Pleosporales</taxon>
        <taxon>Massarineae</taxon>
        <taxon>Trematosphaeriaceae</taxon>
        <taxon>Trematosphaeria</taxon>
    </lineage>
</organism>
<sequence length="104" mass="11489">MKIVACFVIACSYSLAVPVPGLSNCRFFRRAHGPHSRSHEHAPVTLREYPYSFLAASEPRLASSSHDPASWTARCEGAQLLRSFQPRGSSGLPYSSRVRDVGQR</sequence>
<feature type="signal peptide" evidence="2">
    <location>
        <begin position="1"/>
        <end position="16"/>
    </location>
</feature>
<keyword evidence="2" id="KW-0732">Signal</keyword>
<dbReference type="EMBL" id="ML987198">
    <property type="protein sequence ID" value="KAF2246713.1"/>
    <property type="molecule type" value="Genomic_DNA"/>
</dbReference>
<accession>A0A6A6IB43</accession>